<sequence length="233" mass="23322">MAVTLSVITALGLSMTGGTGVSSLPSVAGGASAPDSTAPDTRFVLVANSEESAAATAKRLSEALDAAFRKEAPGAKWIFEPSGPHETGPDGQPPKLLYKGAKDAPKSLEMFAGDGGVLNRGRKGHLHLGIFPGKGVSDDPANQDGSVTCSPTAQECKEGTAPNGAKTTLLTISDDGGVGEYVAAVGLPDGRILKIANTKAFGVEGAGAAQDGPPLTSDQVMGIAINVASQIKA</sequence>
<dbReference type="Proteomes" id="UP001595912">
    <property type="component" value="Unassembled WGS sequence"/>
</dbReference>
<keyword evidence="3" id="KW-1185">Reference proteome</keyword>
<protein>
    <submittedName>
        <fullName evidence="2">Uncharacterized protein</fullName>
    </submittedName>
</protein>
<reference evidence="3" key="1">
    <citation type="journal article" date="2019" name="Int. J. Syst. Evol. Microbiol.">
        <title>The Global Catalogue of Microorganisms (GCM) 10K type strain sequencing project: providing services to taxonomists for standard genome sequencing and annotation.</title>
        <authorList>
            <consortium name="The Broad Institute Genomics Platform"/>
            <consortium name="The Broad Institute Genome Sequencing Center for Infectious Disease"/>
            <person name="Wu L."/>
            <person name="Ma J."/>
        </authorList>
    </citation>
    <scope>NUCLEOTIDE SEQUENCE [LARGE SCALE GENOMIC DNA]</scope>
    <source>
        <strain evidence="3">CGMCC 4.7152</strain>
    </source>
</reference>
<comment type="caution">
    <text evidence="2">The sequence shown here is derived from an EMBL/GenBank/DDBJ whole genome shotgun (WGS) entry which is preliminary data.</text>
</comment>
<accession>A0ABV9WEW7</accession>
<evidence type="ECO:0000256" key="1">
    <source>
        <dbReference type="SAM" id="MobiDB-lite"/>
    </source>
</evidence>
<evidence type="ECO:0000313" key="3">
    <source>
        <dbReference type="Proteomes" id="UP001595912"/>
    </source>
</evidence>
<feature type="region of interest" description="Disordered" evidence="1">
    <location>
        <begin position="134"/>
        <end position="160"/>
    </location>
</feature>
<proteinExistence type="predicted"/>
<dbReference type="RefSeq" id="WP_380127441.1">
    <property type="nucleotide sequence ID" value="NZ_JBHSIU010000109.1"/>
</dbReference>
<name>A0ABV9WEW7_9ACTN</name>
<dbReference type="EMBL" id="JBHSIU010000109">
    <property type="protein sequence ID" value="MFC5006772.1"/>
    <property type="molecule type" value="Genomic_DNA"/>
</dbReference>
<gene>
    <name evidence="2" type="ORF">ACFPIJ_54300</name>
</gene>
<feature type="compositionally biased region" description="Polar residues" evidence="1">
    <location>
        <begin position="143"/>
        <end position="153"/>
    </location>
</feature>
<evidence type="ECO:0000313" key="2">
    <source>
        <dbReference type="EMBL" id="MFC5006772.1"/>
    </source>
</evidence>
<organism evidence="2 3">
    <name type="scientific">Dactylosporangium cerinum</name>
    <dbReference type="NCBI Taxonomy" id="1434730"/>
    <lineage>
        <taxon>Bacteria</taxon>
        <taxon>Bacillati</taxon>
        <taxon>Actinomycetota</taxon>
        <taxon>Actinomycetes</taxon>
        <taxon>Micromonosporales</taxon>
        <taxon>Micromonosporaceae</taxon>
        <taxon>Dactylosporangium</taxon>
    </lineage>
</organism>